<feature type="transmembrane region" description="Helical" evidence="1">
    <location>
        <begin position="141"/>
        <end position="168"/>
    </location>
</feature>
<name>A0ABS5BVQ3_9BACT</name>
<evidence type="ECO:0000313" key="3">
    <source>
        <dbReference type="Proteomes" id="UP000676565"/>
    </source>
</evidence>
<protein>
    <submittedName>
        <fullName evidence="2">Uncharacterized protein</fullName>
    </submittedName>
</protein>
<feature type="transmembrane region" description="Helical" evidence="1">
    <location>
        <begin position="327"/>
        <end position="344"/>
    </location>
</feature>
<evidence type="ECO:0000256" key="1">
    <source>
        <dbReference type="SAM" id="Phobius"/>
    </source>
</evidence>
<feature type="transmembrane region" description="Helical" evidence="1">
    <location>
        <begin position="295"/>
        <end position="315"/>
    </location>
</feature>
<keyword evidence="1" id="KW-0472">Membrane</keyword>
<proteinExistence type="predicted"/>
<feature type="transmembrane region" description="Helical" evidence="1">
    <location>
        <begin position="111"/>
        <end position="129"/>
    </location>
</feature>
<comment type="caution">
    <text evidence="2">The sequence shown here is derived from an EMBL/GenBank/DDBJ whole genome shotgun (WGS) entry which is preliminary data.</text>
</comment>
<evidence type="ECO:0000313" key="2">
    <source>
        <dbReference type="EMBL" id="MBP3957335.1"/>
    </source>
</evidence>
<dbReference type="EMBL" id="JAGKQQ010000001">
    <property type="protein sequence ID" value="MBP3957335.1"/>
    <property type="molecule type" value="Genomic_DNA"/>
</dbReference>
<accession>A0ABS5BVQ3</accession>
<dbReference type="Proteomes" id="UP000676565">
    <property type="component" value="Unassembled WGS sequence"/>
</dbReference>
<feature type="transmembrane region" description="Helical" evidence="1">
    <location>
        <begin position="74"/>
        <end position="99"/>
    </location>
</feature>
<keyword evidence="1" id="KW-1133">Transmembrane helix</keyword>
<gene>
    <name evidence="2" type="ORF">J8F10_18985</name>
</gene>
<feature type="transmembrane region" description="Helical" evidence="1">
    <location>
        <begin position="21"/>
        <end position="54"/>
    </location>
</feature>
<organism evidence="2 3">
    <name type="scientific">Gemmata palustris</name>
    <dbReference type="NCBI Taxonomy" id="2822762"/>
    <lineage>
        <taxon>Bacteria</taxon>
        <taxon>Pseudomonadati</taxon>
        <taxon>Planctomycetota</taxon>
        <taxon>Planctomycetia</taxon>
        <taxon>Gemmatales</taxon>
        <taxon>Gemmataceae</taxon>
        <taxon>Gemmata</taxon>
    </lineage>
</organism>
<feature type="transmembrane region" description="Helical" evidence="1">
    <location>
        <begin position="251"/>
        <end position="274"/>
    </location>
</feature>
<reference evidence="2 3" key="1">
    <citation type="submission" date="2021-04" db="EMBL/GenBank/DDBJ databases">
        <authorList>
            <person name="Ivanova A."/>
        </authorList>
    </citation>
    <scope>NUCLEOTIDE SEQUENCE [LARGE SCALE GENOMIC DNA]</scope>
    <source>
        <strain evidence="2 3">G18</strain>
    </source>
</reference>
<sequence length="347" mass="37930">MSVAAPATDMPVTLSSPRIAFALGFVGLAVCAAVLSGTLPIAFAFATVFLFAGPHNWFEARYALGRLPARTGKLWGFFLVSALGIVGLSASYAALPVAVSRISDAQLGTSVYAGWGTAFLFWVALLVWMRARTNPRFDGGWVWPAACLACAGVWLNPIALPMVLVYLHPLMALWLLDRELARSRPTWRRAYWCALASVPLLLLALWGQLRDSPELPGTDQITLAFAPNALSAETLTDHAGAWALSSVSPHFLVAAHTFLEVVHYGVWVVLIPLVGMRSWPWQLKAIPAARRGRSWSRGVGAVLLFGLLIVVTLWVCFGIDYETTRRVYFTVAMLHVLAEVPFLLRMV</sequence>
<dbReference type="RefSeq" id="WP_210656289.1">
    <property type="nucleotide sequence ID" value="NZ_JAGKQQ010000001.1"/>
</dbReference>
<keyword evidence="3" id="KW-1185">Reference proteome</keyword>
<keyword evidence="1" id="KW-0812">Transmembrane</keyword>